<dbReference type="PANTHER" id="PTHR33395">
    <property type="entry name" value="TRANSCRIPTASE, PUTATIVE-RELATED-RELATED"/>
    <property type="match status" value="1"/>
</dbReference>
<dbReference type="Gene3D" id="3.60.10.10">
    <property type="entry name" value="Endonuclease/exonuclease/phosphatase"/>
    <property type="match status" value="1"/>
</dbReference>
<gene>
    <name evidence="2" type="ORF">GWK47_031075</name>
</gene>
<dbReference type="GO" id="GO:0061343">
    <property type="term" value="P:cell adhesion involved in heart morphogenesis"/>
    <property type="evidence" value="ECO:0007669"/>
    <property type="project" value="TreeGrafter"/>
</dbReference>
<feature type="domain" description="Endonuclease/exonuclease/phosphatase" evidence="1">
    <location>
        <begin position="3"/>
        <end position="85"/>
    </location>
</feature>
<dbReference type="SUPFAM" id="SSF56219">
    <property type="entry name" value="DNase I-like"/>
    <property type="match status" value="1"/>
</dbReference>
<evidence type="ECO:0000313" key="2">
    <source>
        <dbReference type="EMBL" id="KAG0729080.1"/>
    </source>
</evidence>
<dbReference type="InterPro" id="IPR036691">
    <property type="entry name" value="Endo/exonu/phosph_ase_sf"/>
</dbReference>
<dbReference type="Proteomes" id="UP000770661">
    <property type="component" value="Unassembled WGS sequence"/>
</dbReference>
<dbReference type="EMBL" id="JACEEZ010001545">
    <property type="protein sequence ID" value="KAG0729080.1"/>
    <property type="molecule type" value="Genomic_DNA"/>
</dbReference>
<keyword evidence="3" id="KW-1185">Reference proteome</keyword>
<evidence type="ECO:0000313" key="3">
    <source>
        <dbReference type="Proteomes" id="UP000770661"/>
    </source>
</evidence>
<sequence length="157" mass="18095">MSILGDFNVHHQLWLSSSFTDQPGEQAYNCSILQDLEQLVQHPTRIPDRLGDTPNILDLFLTTNPSAYSVKLFSPLGSSDHNLIYVTCPIAPVPPRDPPKRRCLWHFNSAKWENLRQYYSDFPWNDYCFHVKDPSLCAERITEVIVSGMEAYIPHTF</sequence>
<dbReference type="GO" id="GO:0007508">
    <property type="term" value="P:larval heart development"/>
    <property type="evidence" value="ECO:0007669"/>
    <property type="project" value="TreeGrafter"/>
</dbReference>
<dbReference type="GO" id="GO:0003824">
    <property type="term" value="F:catalytic activity"/>
    <property type="evidence" value="ECO:0007669"/>
    <property type="project" value="InterPro"/>
</dbReference>
<dbReference type="InterPro" id="IPR005135">
    <property type="entry name" value="Endo/exonuclease/phosphatase"/>
</dbReference>
<dbReference type="GO" id="GO:0031012">
    <property type="term" value="C:extracellular matrix"/>
    <property type="evidence" value="ECO:0007669"/>
    <property type="project" value="TreeGrafter"/>
</dbReference>
<proteinExistence type="predicted"/>
<dbReference type="AlphaFoldDB" id="A0A8J4Z135"/>
<evidence type="ECO:0000259" key="1">
    <source>
        <dbReference type="Pfam" id="PF14529"/>
    </source>
</evidence>
<comment type="caution">
    <text evidence="2">The sequence shown here is derived from an EMBL/GenBank/DDBJ whole genome shotgun (WGS) entry which is preliminary data.</text>
</comment>
<dbReference type="OrthoDB" id="10065625at2759"/>
<accession>A0A8J4Z135</accession>
<reference evidence="2" key="1">
    <citation type="submission" date="2020-07" db="EMBL/GenBank/DDBJ databases">
        <title>The High-quality genome of the commercially important snow crab, Chionoecetes opilio.</title>
        <authorList>
            <person name="Jeong J.-H."/>
            <person name="Ryu S."/>
        </authorList>
    </citation>
    <scope>NUCLEOTIDE SEQUENCE</scope>
    <source>
        <strain evidence="2">MADBK_172401_WGS</strain>
        <tissue evidence="2">Digestive gland</tissue>
    </source>
</reference>
<organism evidence="2 3">
    <name type="scientific">Chionoecetes opilio</name>
    <name type="common">Atlantic snow crab</name>
    <name type="synonym">Cancer opilio</name>
    <dbReference type="NCBI Taxonomy" id="41210"/>
    <lineage>
        <taxon>Eukaryota</taxon>
        <taxon>Metazoa</taxon>
        <taxon>Ecdysozoa</taxon>
        <taxon>Arthropoda</taxon>
        <taxon>Crustacea</taxon>
        <taxon>Multicrustacea</taxon>
        <taxon>Malacostraca</taxon>
        <taxon>Eumalacostraca</taxon>
        <taxon>Eucarida</taxon>
        <taxon>Decapoda</taxon>
        <taxon>Pleocyemata</taxon>
        <taxon>Brachyura</taxon>
        <taxon>Eubrachyura</taxon>
        <taxon>Majoidea</taxon>
        <taxon>Majidae</taxon>
        <taxon>Chionoecetes</taxon>
    </lineage>
</organism>
<name>A0A8J4Z135_CHIOP</name>
<protein>
    <recommendedName>
        <fullName evidence="1">Endonuclease/exonuclease/phosphatase domain-containing protein</fullName>
    </recommendedName>
</protein>
<dbReference type="Pfam" id="PF14529">
    <property type="entry name" value="Exo_endo_phos_2"/>
    <property type="match status" value="1"/>
</dbReference>
<dbReference type="PANTHER" id="PTHR33395:SF22">
    <property type="entry name" value="REVERSE TRANSCRIPTASE DOMAIN-CONTAINING PROTEIN"/>
    <property type="match status" value="1"/>
</dbReference>